<keyword evidence="2" id="KW-1185">Reference proteome</keyword>
<name>A0ACC0XYW2_9ROSI</name>
<dbReference type="EMBL" id="CM047745">
    <property type="protein sequence ID" value="KAJ0025930.1"/>
    <property type="molecule type" value="Genomic_DNA"/>
</dbReference>
<evidence type="ECO:0000313" key="2">
    <source>
        <dbReference type="Proteomes" id="UP001163603"/>
    </source>
</evidence>
<evidence type="ECO:0000313" key="1">
    <source>
        <dbReference type="EMBL" id="KAJ0025930.1"/>
    </source>
</evidence>
<comment type="caution">
    <text evidence="1">The sequence shown here is derived from an EMBL/GenBank/DDBJ whole genome shotgun (WGS) entry which is preliminary data.</text>
</comment>
<dbReference type="Proteomes" id="UP001163603">
    <property type="component" value="Chromosome 10"/>
</dbReference>
<sequence length="60" mass="6998">MLVYALKNLLFLMIVDWLRKKLFVMAVNWADQMMNLTMELKEVVHAQSCDFVLANSFCGL</sequence>
<protein>
    <submittedName>
        <fullName evidence="1">Uncharacterized protein</fullName>
    </submittedName>
</protein>
<gene>
    <name evidence="1" type="ORF">Pint_07883</name>
</gene>
<proteinExistence type="predicted"/>
<organism evidence="1 2">
    <name type="scientific">Pistacia integerrima</name>
    <dbReference type="NCBI Taxonomy" id="434235"/>
    <lineage>
        <taxon>Eukaryota</taxon>
        <taxon>Viridiplantae</taxon>
        <taxon>Streptophyta</taxon>
        <taxon>Embryophyta</taxon>
        <taxon>Tracheophyta</taxon>
        <taxon>Spermatophyta</taxon>
        <taxon>Magnoliopsida</taxon>
        <taxon>eudicotyledons</taxon>
        <taxon>Gunneridae</taxon>
        <taxon>Pentapetalae</taxon>
        <taxon>rosids</taxon>
        <taxon>malvids</taxon>
        <taxon>Sapindales</taxon>
        <taxon>Anacardiaceae</taxon>
        <taxon>Pistacia</taxon>
    </lineage>
</organism>
<reference evidence="2" key="1">
    <citation type="journal article" date="2023" name="G3 (Bethesda)">
        <title>Genome assembly and association tests identify interacting loci associated with vigor, precocity, and sex in interspecific pistachio rootstocks.</title>
        <authorList>
            <person name="Palmer W."/>
            <person name="Jacygrad E."/>
            <person name="Sagayaradj S."/>
            <person name="Cavanaugh K."/>
            <person name="Han R."/>
            <person name="Bertier L."/>
            <person name="Beede B."/>
            <person name="Kafkas S."/>
            <person name="Golino D."/>
            <person name="Preece J."/>
            <person name="Michelmore R."/>
        </authorList>
    </citation>
    <scope>NUCLEOTIDE SEQUENCE [LARGE SCALE GENOMIC DNA]</scope>
</reference>
<accession>A0ACC0XYW2</accession>